<reference evidence="2" key="4">
    <citation type="submission" date="2019-03" db="UniProtKB">
        <authorList>
            <consortium name="EnsemblPlants"/>
        </authorList>
    </citation>
    <scope>IDENTIFICATION</scope>
</reference>
<evidence type="ECO:0000313" key="3">
    <source>
        <dbReference type="Proteomes" id="UP000015105"/>
    </source>
</evidence>
<reference evidence="3" key="2">
    <citation type="journal article" date="2017" name="Nat. Plants">
        <title>The Aegilops tauschii genome reveals multiple impacts of transposons.</title>
        <authorList>
            <person name="Zhao G."/>
            <person name="Zou C."/>
            <person name="Li K."/>
            <person name="Wang K."/>
            <person name="Li T."/>
            <person name="Gao L."/>
            <person name="Zhang X."/>
            <person name="Wang H."/>
            <person name="Yang Z."/>
            <person name="Liu X."/>
            <person name="Jiang W."/>
            <person name="Mao L."/>
            <person name="Kong X."/>
            <person name="Jiao Y."/>
            <person name="Jia J."/>
        </authorList>
    </citation>
    <scope>NUCLEOTIDE SEQUENCE [LARGE SCALE GENOMIC DNA]</scope>
    <source>
        <strain evidence="3">cv. AL8/78</strain>
    </source>
</reference>
<reference evidence="2" key="3">
    <citation type="journal article" date="2017" name="Nature">
        <title>Genome sequence of the progenitor of the wheat D genome Aegilops tauschii.</title>
        <authorList>
            <person name="Luo M.C."/>
            <person name="Gu Y.Q."/>
            <person name="Puiu D."/>
            <person name="Wang H."/>
            <person name="Twardziok S.O."/>
            <person name="Deal K.R."/>
            <person name="Huo N."/>
            <person name="Zhu T."/>
            <person name="Wang L."/>
            <person name="Wang Y."/>
            <person name="McGuire P.E."/>
            <person name="Liu S."/>
            <person name="Long H."/>
            <person name="Ramasamy R.K."/>
            <person name="Rodriguez J.C."/>
            <person name="Van S.L."/>
            <person name="Yuan L."/>
            <person name="Wang Z."/>
            <person name="Xia Z."/>
            <person name="Xiao L."/>
            <person name="Anderson O.D."/>
            <person name="Ouyang S."/>
            <person name="Liang Y."/>
            <person name="Zimin A.V."/>
            <person name="Pertea G."/>
            <person name="Qi P."/>
            <person name="Bennetzen J.L."/>
            <person name="Dai X."/>
            <person name="Dawson M.W."/>
            <person name="Muller H.G."/>
            <person name="Kugler K."/>
            <person name="Rivarola-Duarte L."/>
            <person name="Spannagl M."/>
            <person name="Mayer K.F.X."/>
            <person name="Lu F.H."/>
            <person name="Bevan M.W."/>
            <person name="Leroy P."/>
            <person name="Li P."/>
            <person name="You F.M."/>
            <person name="Sun Q."/>
            <person name="Liu Z."/>
            <person name="Lyons E."/>
            <person name="Wicker T."/>
            <person name="Salzberg S.L."/>
            <person name="Devos K.M."/>
            <person name="Dvorak J."/>
        </authorList>
    </citation>
    <scope>NUCLEOTIDE SEQUENCE [LARGE SCALE GENOMIC DNA]</scope>
    <source>
        <strain evidence="2">cv. AL8/78</strain>
    </source>
</reference>
<dbReference type="InterPro" id="IPR025893">
    <property type="entry name" value="Tocopherol_cyclase"/>
</dbReference>
<name>A0A452YWM6_AEGTS</name>
<dbReference type="AlphaFoldDB" id="A0A452YWM6"/>
<proteinExistence type="predicted"/>
<feature type="signal peptide" evidence="1">
    <location>
        <begin position="1"/>
        <end position="23"/>
    </location>
</feature>
<reference evidence="3" key="1">
    <citation type="journal article" date="2014" name="Science">
        <title>Ancient hybridizations among the ancestral genomes of bread wheat.</title>
        <authorList>
            <consortium name="International Wheat Genome Sequencing Consortium,"/>
            <person name="Marcussen T."/>
            <person name="Sandve S.R."/>
            <person name="Heier L."/>
            <person name="Spannagl M."/>
            <person name="Pfeifer M."/>
            <person name="Jakobsen K.S."/>
            <person name="Wulff B.B."/>
            <person name="Steuernagel B."/>
            <person name="Mayer K.F."/>
            <person name="Olsen O.A."/>
        </authorList>
    </citation>
    <scope>NUCLEOTIDE SEQUENCE [LARGE SCALE GENOMIC DNA]</scope>
    <source>
        <strain evidence="3">cv. AL8/78</strain>
    </source>
</reference>
<evidence type="ECO:0000313" key="2">
    <source>
        <dbReference type="EnsemblPlants" id="AET1Gv20555800.1"/>
    </source>
</evidence>
<dbReference type="PANTHER" id="PTHR35309">
    <property type="match status" value="1"/>
</dbReference>
<dbReference type="GO" id="GO:0009976">
    <property type="term" value="F:tocopherol cyclase activity"/>
    <property type="evidence" value="ECO:0007669"/>
    <property type="project" value="InterPro"/>
</dbReference>
<accession>A0A452YWM6</accession>
<dbReference type="EnsemblPlants" id="AET1Gv20555800.1">
    <property type="protein sequence ID" value="AET1Gv20555800.1"/>
    <property type="gene ID" value="AET1Gv20555800"/>
</dbReference>
<sequence length="181" mass="20136">MHFAVIFTGGVLNFWGHLHYILCTDIACIPTHSTGRNRSNHQRTGDCFASPNNGGWIGTSMQRHLLWRSQAANVGKEIRWEQREGMHSWLIVCTSRGNFSSMLEKLNLFPSNLHIAQRHLTSLQIILDTTSNMAAVEVGGGPWFNGWKGTTASPELVNNIVGTQIDVESLFPIPFLKPPGL</sequence>
<evidence type="ECO:0000256" key="1">
    <source>
        <dbReference type="SAM" id="SignalP"/>
    </source>
</evidence>
<organism evidence="2 3">
    <name type="scientific">Aegilops tauschii subsp. strangulata</name>
    <name type="common">Goatgrass</name>
    <dbReference type="NCBI Taxonomy" id="200361"/>
    <lineage>
        <taxon>Eukaryota</taxon>
        <taxon>Viridiplantae</taxon>
        <taxon>Streptophyta</taxon>
        <taxon>Embryophyta</taxon>
        <taxon>Tracheophyta</taxon>
        <taxon>Spermatophyta</taxon>
        <taxon>Magnoliopsida</taxon>
        <taxon>Liliopsida</taxon>
        <taxon>Poales</taxon>
        <taxon>Poaceae</taxon>
        <taxon>BOP clade</taxon>
        <taxon>Pooideae</taxon>
        <taxon>Triticodae</taxon>
        <taxon>Triticeae</taxon>
        <taxon>Triticinae</taxon>
        <taxon>Aegilops</taxon>
    </lineage>
</organism>
<feature type="chain" id="PRO_5019321516" evidence="1">
    <location>
        <begin position="24"/>
        <end position="181"/>
    </location>
</feature>
<dbReference type="Gramene" id="AET1Gv20555800.1">
    <property type="protein sequence ID" value="AET1Gv20555800.1"/>
    <property type="gene ID" value="AET1Gv20555800"/>
</dbReference>
<dbReference type="Proteomes" id="UP000015105">
    <property type="component" value="Chromosome 1D"/>
</dbReference>
<keyword evidence="3" id="KW-1185">Reference proteome</keyword>
<protein>
    <submittedName>
        <fullName evidence="2">Uncharacterized protein</fullName>
    </submittedName>
</protein>
<dbReference type="PANTHER" id="PTHR35309:SF2">
    <property type="entry name" value="TOCOPHEROL CYCLASE, CHLOROPLASTIC"/>
    <property type="match status" value="1"/>
</dbReference>
<keyword evidence="1" id="KW-0732">Signal</keyword>
<reference evidence="2" key="5">
    <citation type="journal article" date="2021" name="G3 (Bethesda)">
        <title>Aegilops tauschii genome assembly Aet v5.0 features greater sequence contiguity and improved annotation.</title>
        <authorList>
            <person name="Wang L."/>
            <person name="Zhu T."/>
            <person name="Rodriguez J.C."/>
            <person name="Deal K.R."/>
            <person name="Dubcovsky J."/>
            <person name="McGuire P.E."/>
            <person name="Lux T."/>
            <person name="Spannagl M."/>
            <person name="Mayer K.F.X."/>
            <person name="Baldrich P."/>
            <person name="Meyers B.C."/>
            <person name="Huo N."/>
            <person name="Gu Y.Q."/>
            <person name="Zhou H."/>
            <person name="Devos K.M."/>
            <person name="Bennetzen J.L."/>
            <person name="Unver T."/>
            <person name="Budak H."/>
            <person name="Gulick P.J."/>
            <person name="Galiba G."/>
            <person name="Kalapos B."/>
            <person name="Nelson D.R."/>
            <person name="Li P."/>
            <person name="You F.M."/>
            <person name="Luo M.C."/>
            <person name="Dvorak J."/>
        </authorList>
    </citation>
    <scope>NUCLEOTIDE SEQUENCE [LARGE SCALE GENOMIC DNA]</scope>
    <source>
        <strain evidence="2">cv. AL8/78</strain>
    </source>
</reference>